<protein>
    <submittedName>
        <fullName evidence="7">Inner membrane protein YrbG</fullName>
    </submittedName>
</protein>
<feature type="transmembrane region" description="Helical" evidence="5">
    <location>
        <begin position="258"/>
        <end position="280"/>
    </location>
</feature>
<evidence type="ECO:0000256" key="1">
    <source>
        <dbReference type="ARBA" id="ARBA00004141"/>
    </source>
</evidence>
<dbReference type="Proteomes" id="UP000247465">
    <property type="component" value="Chromosome"/>
</dbReference>
<comment type="subcellular location">
    <subcellularLocation>
        <location evidence="1">Membrane</location>
        <topology evidence="1">Multi-pass membrane protein</topology>
    </subcellularLocation>
</comment>
<gene>
    <name evidence="7" type="primary">yrbG</name>
    <name evidence="7" type="ORF">DF168_00905</name>
</gene>
<proteinExistence type="predicted"/>
<dbReference type="InterPro" id="IPR004481">
    <property type="entry name" value="K/Na/Ca-exchanger"/>
</dbReference>
<evidence type="ECO:0000259" key="6">
    <source>
        <dbReference type="Pfam" id="PF01699"/>
    </source>
</evidence>
<reference evidence="7 8" key="1">
    <citation type="submission" date="2018-06" db="EMBL/GenBank/DDBJ databases">
        <title>Draft Genome Sequence of a Novel Marine Bacterium Related to the Verrucomicrobia.</title>
        <authorList>
            <person name="Vosseberg J."/>
            <person name="Martijn J."/>
            <person name="Ettema T.J.G."/>
        </authorList>
    </citation>
    <scope>NUCLEOTIDE SEQUENCE [LARGE SCALE GENOMIC DNA]</scope>
    <source>
        <strain evidence="7">TARA_B100001123</strain>
    </source>
</reference>
<feature type="transmembrane region" description="Helical" evidence="5">
    <location>
        <begin position="50"/>
        <end position="75"/>
    </location>
</feature>
<sequence>MEDFIGKILEHQHTSILLAIVSVSIYILMKGADLLVREVIILSRHLGVPSFLIGATIVSLGTTFPEAAVSVFAAVQGKPDLALGNAVGSIICDTGLILGIATLISPPRLPSSIVNRQGWIQLGVGFLLVFSAIPYANLRGIPVSGGRLPQTIGLVFLVLLVIYLYFSIRWAQRIRSENENESDLPDSDFSTIAILGKLVLGIILVVVSSQVLIPAAEECAIRFNVPDSVIATTIVAFGTSLPELVTAITAVRRGHGELAVGNIIGADILNVLFVAGSAAAVTRNGLSAPPLFFYYLFPAMLFILIVFRVGILVSGDRLNRGFGMILLSAYLVITFIQMQLER</sequence>
<dbReference type="InterPro" id="IPR004837">
    <property type="entry name" value="NaCa_Exmemb"/>
</dbReference>
<dbReference type="EMBL" id="CP029803">
    <property type="protein sequence ID" value="AWT59711.1"/>
    <property type="molecule type" value="Genomic_DNA"/>
</dbReference>
<feature type="transmembrane region" description="Helical" evidence="5">
    <location>
        <begin position="81"/>
        <end position="106"/>
    </location>
</feature>
<evidence type="ECO:0000313" key="8">
    <source>
        <dbReference type="Proteomes" id="UP000247465"/>
    </source>
</evidence>
<evidence type="ECO:0000313" key="7">
    <source>
        <dbReference type="EMBL" id="AWT59711.1"/>
    </source>
</evidence>
<evidence type="ECO:0000256" key="4">
    <source>
        <dbReference type="ARBA" id="ARBA00023136"/>
    </source>
</evidence>
<dbReference type="GO" id="GO:0006874">
    <property type="term" value="P:intracellular calcium ion homeostasis"/>
    <property type="evidence" value="ECO:0007669"/>
    <property type="project" value="TreeGrafter"/>
</dbReference>
<evidence type="ECO:0000256" key="3">
    <source>
        <dbReference type="ARBA" id="ARBA00022989"/>
    </source>
</evidence>
<feature type="domain" description="Sodium/calcium exchanger membrane region" evidence="6">
    <location>
        <begin position="197"/>
        <end position="338"/>
    </location>
</feature>
<feature type="transmembrane region" description="Helical" evidence="5">
    <location>
        <begin position="118"/>
        <end position="136"/>
    </location>
</feature>
<dbReference type="NCBIfam" id="TIGR00367">
    <property type="entry name" value="calcium/sodium antiporter"/>
    <property type="match status" value="1"/>
</dbReference>
<dbReference type="AlphaFoldDB" id="A0A2Z4ACR1"/>
<feature type="transmembrane region" description="Helical" evidence="5">
    <location>
        <begin position="292"/>
        <end position="314"/>
    </location>
</feature>
<evidence type="ECO:0000256" key="5">
    <source>
        <dbReference type="SAM" id="Phobius"/>
    </source>
</evidence>
<feature type="transmembrane region" description="Helical" evidence="5">
    <location>
        <begin position="229"/>
        <end position="251"/>
    </location>
</feature>
<dbReference type="GO" id="GO:0005262">
    <property type="term" value="F:calcium channel activity"/>
    <property type="evidence" value="ECO:0007669"/>
    <property type="project" value="TreeGrafter"/>
</dbReference>
<name>A0A2Z4ACR1_9BACT</name>
<feature type="transmembrane region" description="Helical" evidence="5">
    <location>
        <begin position="189"/>
        <end position="209"/>
    </location>
</feature>
<dbReference type="PANTHER" id="PTHR10846">
    <property type="entry name" value="SODIUM/POTASSIUM/CALCIUM EXCHANGER"/>
    <property type="match status" value="1"/>
</dbReference>
<organism evidence="7 8">
    <name type="scientific">Candidatus Moanibacter tarae</name>
    <dbReference type="NCBI Taxonomy" id="2200854"/>
    <lineage>
        <taxon>Bacteria</taxon>
        <taxon>Pseudomonadati</taxon>
        <taxon>Verrucomicrobiota</taxon>
        <taxon>Opitutia</taxon>
        <taxon>Puniceicoccales</taxon>
        <taxon>Puniceicoccales incertae sedis</taxon>
        <taxon>Candidatus Moanibacter</taxon>
    </lineage>
</organism>
<accession>A0A2Z4ACR1</accession>
<feature type="transmembrane region" description="Helical" evidence="5">
    <location>
        <begin position="12"/>
        <end position="29"/>
    </location>
</feature>
<feature type="transmembrane region" description="Helical" evidence="5">
    <location>
        <begin position="321"/>
        <end position="340"/>
    </location>
</feature>
<feature type="transmembrane region" description="Helical" evidence="5">
    <location>
        <begin position="148"/>
        <end position="168"/>
    </location>
</feature>
<feature type="domain" description="Sodium/calcium exchanger membrane region" evidence="6">
    <location>
        <begin position="18"/>
        <end position="168"/>
    </location>
</feature>
<dbReference type="PANTHER" id="PTHR10846:SF8">
    <property type="entry name" value="INNER MEMBRANE PROTEIN YRBG"/>
    <property type="match status" value="1"/>
</dbReference>
<dbReference type="Pfam" id="PF01699">
    <property type="entry name" value="Na_Ca_ex"/>
    <property type="match status" value="2"/>
</dbReference>
<keyword evidence="4 5" id="KW-0472">Membrane</keyword>
<keyword evidence="3 5" id="KW-1133">Transmembrane helix</keyword>
<evidence type="ECO:0000256" key="2">
    <source>
        <dbReference type="ARBA" id="ARBA00022692"/>
    </source>
</evidence>
<dbReference type="GO" id="GO:0005886">
    <property type="term" value="C:plasma membrane"/>
    <property type="evidence" value="ECO:0007669"/>
    <property type="project" value="TreeGrafter"/>
</dbReference>
<keyword evidence="2 5" id="KW-0812">Transmembrane</keyword>
<dbReference type="Gene3D" id="1.20.1420.30">
    <property type="entry name" value="NCX, central ion-binding region"/>
    <property type="match status" value="1"/>
</dbReference>
<dbReference type="GO" id="GO:0008273">
    <property type="term" value="F:calcium, potassium:sodium antiporter activity"/>
    <property type="evidence" value="ECO:0007669"/>
    <property type="project" value="TreeGrafter"/>
</dbReference>
<dbReference type="InterPro" id="IPR044880">
    <property type="entry name" value="NCX_ion-bd_dom_sf"/>
</dbReference>
<dbReference type="KEGG" id="mtar:DF168_00905"/>